<organism evidence="2 3">
    <name type="scientific">Streptomyces bullii</name>
    <dbReference type="NCBI Taxonomy" id="349910"/>
    <lineage>
        <taxon>Bacteria</taxon>
        <taxon>Bacillati</taxon>
        <taxon>Actinomycetota</taxon>
        <taxon>Actinomycetes</taxon>
        <taxon>Kitasatosporales</taxon>
        <taxon>Streptomycetaceae</taxon>
        <taxon>Streptomyces</taxon>
    </lineage>
</organism>
<evidence type="ECO:0008006" key="4">
    <source>
        <dbReference type="Google" id="ProtNLM"/>
    </source>
</evidence>
<name>A0ABW0UKV3_9ACTN</name>
<dbReference type="RefSeq" id="WP_381019107.1">
    <property type="nucleotide sequence ID" value="NZ_JBHSNY010000003.1"/>
</dbReference>
<reference evidence="3" key="1">
    <citation type="journal article" date="2019" name="Int. J. Syst. Evol. Microbiol.">
        <title>The Global Catalogue of Microorganisms (GCM) 10K type strain sequencing project: providing services to taxonomists for standard genome sequencing and annotation.</title>
        <authorList>
            <consortium name="The Broad Institute Genomics Platform"/>
            <consortium name="The Broad Institute Genome Sequencing Center for Infectious Disease"/>
            <person name="Wu L."/>
            <person name="Ma J."/>
        </authorList>
    </citation>
    <scope>NUCLEOTIDE SEQUENCE [LARGE SCALE GENOMIC DNA]</scope>
    <source>
        <strain evidence="3">CGMCC 4.7248</strain>
    </source>
</reference>
<sequence length="117" mass="12499">MPEHKMITIDGIRVRAEDEARYRARTAPAAGGQAAPLTQAQADPRTQDRQDGGDGFDPAEHTVLQVIAYLAEADEQETARVLDAEAAGEKRKGLLERREEFLAEAQQRAAGGSGGGA</sequence>
<feature type="region of interest" description="Disordered" evidence="1">
    <location>
        <begin position="20"/>
        <end position="60"/>
    </location>
</feature>
<comment type="caution">
    <text evidence="2">The sequence shown here is derived from an EMBL/GenBank/DDBJ whole genome shotgun (WGS) entry which is preliminary data.</text>
</comment>
<feature type="compositionally biased region" description="Low complexity" evidence="1">
    <location>
        <begin position="25"/>
        <end position="42"/>
    </location>
</feature>
<dbReference type="Proteomes" id="UP001596154">
    <property type="component" value="Unassembled WGS sequence"/>
</dbReference>
<keyword evidence="3" id="KW-1185">Reference proteome</keyword>
<accession>A0ABW0UKV3</accession>
<dbReference type="EMBL" id="JBHSNY010000003">
    <property type="protein sequence ID" value="MFC5633757.1"/>
    <property type="molecule type" value="Genomic_DNA"/>
</dbReference>
<evidence type="ECO:0000313" key="3">
    <source>
        <dbReference type="Proteomes" id="UP001596154"/>
    </source>
</evidence>
<protein>
    <recommendedName>
        <fullName evidence="4">DivIVA domain-containing protein</fullName>
    </recommendedName>
</protein>
<evidence type="ECO:0000313" key="2">
    <source>
        <dbReference type="EMBL" id="MFC5633757.1"/>
    </source>
</evidence>
<proteinExistence type="predicted"/>
<gene>
    <name evidence="2" type="ORF">ACFPZJ_08115</name>
</gene>
<evidence type="ECO:0000256" key="1">
    <source>
        <dbReference type="SAM" id="MobiDB-lite"/>
    </source>
</evidence>